<keyword evidence="3" id="KW-1185">Reference proteome</keyword>
<evidence type="ECO:0000256" key="1">
    <source>
        <dbReference type="SAM" id="MobiDB-lite"/>
    </source>
</evidence>
<evidence type="ECO:0000313" key="3">
    <source>
        <dbReference type="Proteomes" id="UP000008315"/>
    </source>
</evidence>
<dbReference type="NCBIfam" id="TIGR02270">
    <property type="entry name" value="TIGR02270 family protein"/>
    <property type="match status" value="1"/>
</dbReference>
<feature type="compositionally biased region" description="Acidic residues" evidence="1">
    <location>
        <begin position="330"/>
        <end position="343"/>
    </location>
</feature>
<dbReference type="AlphaFoldDB" id="G4T2Y7"/>
<dbReference type="InterPro" id="IPR016024">
    <property type="entry name" value="ARM-type_fold"/>
</dbReference>
<dbReference type="InterPro" id="IPR011959">
    <property type="entry name" value="CHP02270"/>
</dbReference>
<dbReference type="Proteomes" id="UP000008315">
    <property type="component" value="Chromosome"/>
</dbReference>
<dbReference type="SUPFAM" id="SSF48371">
    <property type="entry name" value="ARM repeat"/>
    <property type="match status" value="1"/>
</dbReference>
<dbReference type="EMBL" id="FO082060">
    <property type="protein sequence ID" value="CCE23640.1"/>
    <property type="molecule type" value="Genomic_DNA"/>
</dbReference>
<name>G4T2Y7_META2</name>
<proteinExistence type="predicted"/>
<protein>
    <recommendedName>
        <fullName evidence="4">TIGR02270 family protein</fullName>
    </recommendedName>
</protein>
<reference evidence="3" key="1">
    <citation type="journal article" date="2012" name="J. Bacteriol.">
        <title>Genome sequence of the haloalkaliphilic methanotrophic bacterium Methylomicrobium alcaliphilum 20Z.</title>
        <authorList>
            <person name="Vuilleumier S."/>
            <person name="Khmelenina V.N."/>
            <person name="Bringel F."/>
            <person name="Reshetnikov A.S."/>
            <person name="Lajus A."/>
            <person name="Mangenot S."/>
            <person name="Rouy Z."/>
            <person name="Op den Camp H.J."/>
            <person name="Jetten M.S."/>
            <person name="Dispirito A.A."/>
            <person name="Dunfield P."/>
            <person name="Klotz M.G."/>
            <person name="Semrau J.D."/>
            <person name="Stein L.Y."/>
            <person name="Barbe V."/>
            <person name="Medigue C."/>
            <person name="Trotsenko Y.A."/>
            <person name="Kalyuzhnaya M.G."/>
        </authorList>
    </citation>
    <scope>NUCLEOTIDE SEQUENCE [LARGE SCALE GENOMIC DNA]</scope>
    <source>
        <strain evidence="3">DSM 19304 / NCIMB 14124 / VKM B-2133 / 20Z</strain>
    </source>
</reference>
<dbReference type="STRING" id="1091494.MEALZ_1954"/>
<dbReference type="PATRIC" id="fig|271065.3.peg.2012"/>
<gene>
    <name evidence="2" type="ordered locus">MEALZ_1954</name>
</gene>
<dbReference type="RefSeq" id="WP_014148432.1">
    <property type="nucleotide sequence ID" value="NC_016112.1"/>
</dbReference>
<dbReference type="HOGENOM" id="CLU_055283_0_0_6"/>
<accession>G4T2Y7</accession>
<organism evidence="2 3">
    <name type="scientific">Methylotuvimicrobium alcaliphilum (strain DSM 19304 / NCIMB 14124 / VKM B-2133 / 20Z)</name>
    <name type="common">Methylomicrobium alcaliphilum</name>
    <dbReference type="NCBI Taxonomy" id="1091494"/>
    <lineage>
        <taxon>Bacteria</taxon>
        <taxon>Pseudomonadati</taxon>
        <taxon>Pseudomonadota</taxon>
        <taxon>Gammaproteobacteria</taxon>
        <taxon>Methylococcales</taxon>
        <taxon>Methylococcaceae</taxon>
        <taxon>Methylotuvimicrobium</taxon>
    </lineage>
</organism>
<feature type="region of interest" description="Disordered" evidence="1">
    <location>
        <begin position="316"/>
        <end position="343"/>
    </location>
</feature>
<evidence type="ECO:0008006" key="4">
    <source>
        <dbReference type="Google" id="ProtNLM"/>
    </source>
</evidence>
<dbReference type="KEGG" id="mah:MEALZ_1954"/>
<evidence type="ECO:0000313" key="2">
    <source>
        <dbReference type="EMBL" id="CCE23640.1"/>
    </source>
</evidence>
<sequence>MQTPSVITKRIIPQILEQHAEETAFLWILRSYAVYAPHYRLEDLAKLDSRIEAHLDGLRIAGSEAWQLCEEALKFGEPGEVFAAGILALESKYANRLERVLETVTQFPEALRGLVSAFGWVAPQRLAGTVKSYLTSDSPLLIQIGIAACAVHRADPGLVLAKTIADDQAPASLKACALRAAGQLKRRDLIEPIQDQLKADDEAVQFWAAWSSVLLGDRIRAIETLKTSACIKSPLGQRAFDLLLRAMSPIDAHRWLKNLARYPEWQRDLVVGVGIIGDPFYVPWLIKQMSIPELSRVAGEAFSSITGVDISYEDLDDEPPQGFDAGPTENPEDEDVTMDSDEDLPWPSPLKIAAWWDANKGRFNQGVRYLSGMPISELQCKRILTEGYQRQRKSAALELALMQVEAPLFEVRAPGWRQQSWLSE</sequence>